<accession>A0A672JT61</accession>
<dbReference type="GO" id="GO:0016197">
    <property type="term" value="P:endosomal transport"/>
    <property type="evidence" value="ECO:0007669"/>
    <property type="project" value="TreeGrafter"/>
</dbReference>
<feature type="domain" description="EH" evidence="5">
    <location>
        <begin position="90"/>
        <end position="178"/>
    </location>
</feature>
<evidence type="ECO:0000313" key="8">
    <source>
        <dbReference type="Proteomes" id="UP000472267"/>
    </source>
</evidence>
<evidence type="ECO:0000313" key="7">
    <source>
        <dbReference type="Ensembl" id="ENSSFAP00005056060.1"/>
    </source>
</evidence>
<feature type="region of interest" description="Disordered" evidence="4">
    <location>
        <begin position="592"/>
        <end position="620"/>
    </location>
</feature>
<dbReference type="InterPro" id="IPR000261">
    <property type="entry name" value="EH_dom"/>
</dbReference>
<dbReference type="Ensembl" id="ENSSFAT00005057767.1">
    <property type="protein sequence ID" value="ENSSFAP00005056060.1"/>
    <property type="gene ID" value="ENSSFAG00005026520.1"/>
</dbReference>
<dbReference type="GO" id="GO:0005509">
    <property type="term" value="F:calcium ion binding"/>
    <property type="evidence" value="ECO:0007669"/>
    <property type="project" value="InterPro"/>
</dbReference>
<feature type="domain" description="EH" evidence="5">
    <location>
        <begin position="249"/>
        <end position="339"/>
    </location>
</feature>
<feature type="domain" description="EH" evidence="5">
    <location>
        <begin position="38"/>
        <end position="93"/>
    </location>
</feature>
<dbReference type="PROSITE" id="PS50222">
    <property type="entry name" value="EF_HAND_2"/>
    <property type="match status" value="2"/>
</dbReference>
<evidence type="ECO:0000256" key="3">
    <source>
        <dbReference type="SAM" id="Coils"/>
    </source>
</evidence>
<keyword evidence="1" id="KW-0479">Metal-binding</keyword>
<keyword evidence="8" id="KW-1185">Reference proteome</keyword>
<dbReference type="InterPro" id="IPR002048">
    <property type="entry name" value="EF_hand_dom"/>
</dbReference>
<dbReference type="GO" id="GO:0005737">
    <property type="term" value="C:cytoplasm"/>
    <property type="evidence" value="ECO:0007669"/>
    <property type="project" value="TreeGrafter"/>
</dbReference>
<keyword evidence="2" id="KW-0106">Calcium</keyword>
<dbReference type="InterPro" id="IPR018247">
    <property type="entry name" value="EF_Hand_1_Ca_BS"/>
</dbReference>
<reference evidence="7" key="3">
    <citation type="submission" date="2025-09" db="UniProtKB">
        <authorList>
            <consortium name="Ensembl"/>
        </authorList>
    </citation>
    <scope>IDENTIFICATION</scope>
</reference>
<dbReference type="OMA" id="LESAMHL"/>
<dbReference type="PROSITE" id="PS50031">
    <property type="entry name" value="EH"/>
    <property type="match status" value="3"/>
</dbReference>
<dbReference type="InterPro" id="IPR011992">
    <property type="entry name" value="EF-hand-dom_pair"/>
</dbReference>
<feature type="domain" description="EF-hand" evidence="6">
    <location>
        <begin position="248"/>
        <end position="283"/>
    </location>
</feature>
<dbReference type="PANTHER" id="PTHR11216">
    <property type="entry name" value="EH DOMAIN"/>
    <property type="match status" value="1"/>
</dbReference>
<organism evidence="7 8">
    <name type="scientific">Salarias fasciatus</name>
    <name type="common">Jewelled blenny</name>
    <name type="synonym">Blennius fasciatus</name>
    <dbReference type="NCBI Taxonomy" id="181472"/>
    <lineage>
        <taxon>Eukaryota</taxon>
        <taxon>Metazoa</taxon>
        <taxon>Chordata</taxon>
        <taxon>Craniata</taxon>
        <taxon>Vertebrata</taxon>
        <taxon>Euteleostomi</taxon>
        <taxon>Actinopterygii</taxon>
        <taxon>Neopterygii</taxon>
        <taxon>Teleostei</taxon>
        <taxon>Neoteleostei</taxon>
        <taxon>Acanthomorphata</taxon>
        <taxon>Ovalentaria</taxon>
        <taxon>Blenniimorphae</taxon>
        <taxon>Blenniiformes</taxon>
        <taxon>Blennioidei</taxon>
        <taxon>Blenniidae</taxon>
        <taxon>Salariinae</taxon>
        <taxon>Salarias</taxon>
    </lineage>
</organism>
<dbReference type="GO" id="GO:0006897">
    <property type="term" value="P:endocytosis"/>
    <property type="evidence" value="ECO:0007669"/>
    <property type="project" value="TreeGrafter"/>
</dbReference>
<feature type="coiled-coil region" evidence="3">
    <location>
        <begin position="360"/>
        <end position="429"/>
    </location>
</feature>
<dbReference type="InParanoid" id="A0A672JT61"/>
<dbReference type="Proteomes" id="UP000472267">
    <property type="component" value="Chromosome 18"/>
</dbReference>
<reference evidence="7" key="2">
    <citation type="submission" date="2025-08" db="UniProtKB">
        <authorList>
            <consortium name="Ensembl"/>
        </authorList>
    </citation>
    <scope>IDENTIFICATION</scope>
</reference>
<sequence>MLEQDSNVLFVVARSRNTGNISAGDAAQFLKRSGLSDSHIWDLADSERRGYLDKRGFFVALRLVASAQGGNDISLNNLNQNLAAPKFPDEKGKFEGIFESLSPVNGLLPGEKVRPVLINSKLPLDVLGKIWDLSDVDKDGYLDKEEFIVAMHLVYRAMEKDPVPTTLPTSLIPPSKRKKSAVGLPGAVAVLPALSGLTPGSTPLKETLRSTPPLSSTTPLIPSAVSLSPQHSFKSPSQPSVNWAVPVADRERYDEIFRKTDSDNDGLVTGGEVIEIFMQSSLSQTMLAQIWGLADTKQTGKLSREQFSVAMYLIQQKVKKGIDPPSTLPPDLIPPIRKDSMGHEPGNKRARVLGCPPCLTQDMQNDLDREQDAQERLEEMDQQRSKLEGMLNDVKQKCIAALNDQEDDLSRTKADLSRLQEEAQLEQSLLSGRVQLDSIIKSLKTTQEEINQVGERERRLQSCGEDSLRCFSDLCGVVVKLLMTCLSVAKCVVLVCAILQDDSFKSRIAMFNNNSVKEAPVDPFKTEDPFKSDLFQVFPATMGNPGSNPSCAVGLALSADPFGGDPFKESDPFKGTSSEDFYKKTDKSDLFGSADPFGRKPTPPVKPSAFSSDPFSSNSTKQNSGMFVRVFDTLRLHIKSSEMHACVCACQQVVNSE</sequence>
<feature type="domain" description="EF-hand" evidence="6">
    <location>
        <begin position="122"/>
        <end position="157"/>
    </location>
</feature>
<dbReference type="GO" id="GO:0005886">
    <property type="term" value="C:plasma membrane"/>
    <property type="evidence" value="ECO:0007669"/>
    <property type="project" value="TreeGrafter"/>
</dbReference>
<dbReference type="CDD" id="cd00052">
    <property type="entry name" value="EH"/>
    <property type="match status" value="3"/>
</dbReference>
<dbReference type="SMART" id="SM00054">
    <property type="entry name" value="EFh"/>
    <property type="match status" value="3"/>
</dbReference>
<reference evidence="7" key="1">
    <citation type="submission" date="2019-06" db="EMBL/GenBank/DDBJ databases">
        <authorList>
            <consortium name="Wellcome Sanger Institute Data Sharing"/>
        </authorList>
    </citation>
    <scope>NUCLEOTIDE SEQUENCE [LARGE SCALE GENOMIC DNA]</scope>
</reference>
<keyword evidence="3" id="KW-0175">Coiled coil</keyword>
<name>A0A672JT61_SALFA</name>
<feature type="compositionally biased region" description="Low complexity" evidence="4">
    <location>
        <begin position="607"/>
        <end position="619"/>
    </location>
</feature>
<dbReference type="SMART" id="SM00027">
    <property type="entry name" value="EH"/>
    <property type="match status" value="3"/>
</dbReference>
<dbReference type="Gene3D" id="1.10.238.10">
    <property type="entry name" value="EF-hand"/>
    <property type="match status" value="3"/>
</dbReference>
<dbReference type="AlphaFoldDB" id="A0A672JT61"/>
<evidence type="ECO:0000256" key="1">
    <source>
        <dbReference type="ARBA" id="ARBA00022723"/>
    </source>
</evidence>
<evidence type="ECO:0000256" key="2">
    <source>
        <dbReference type="ARBA" id="ARBA00022837"/>
    </source>
</evidence>
<dbReference type="PANTHER" id="PTHR11216:SF69">
    <property type="entry name" value="EPIDERMAL GROWTH FACTOR RECEPTOR SUBSTRATE 15-LIKE 1"/>
    <property type="match status" value="1"/>
</dbReference>
<protein>
    <submittedName>
        <fullName evidence="7">Epidermal growth factor receptor pathway substrate 15 like 1</fullName>
    </submittedName>
</protein>
<evidence type="ECO:0000256" key="4">
    <source>
        <dbReference type="SAM" id="MobiDB-lite"/>
    </source>
</evidence>
<evidence type="ECO:0000259" key="6">
    <source>
        <dbReference type="PROSITE" id="PS50222"/>
    </source>
</evidence>
<proteinExistence type="predicted"/>
<dbReference type="PROSITE" id="PS00018">
    <property type="entry name" value="EF_HAND_1"/>
    <property type="match status" value="2"/>
</dbReference>
<dbReference type="Pfam" id="PF12763">
    <property type="entry name" value="EH"/>
    <property type="match status" value="3"/>
</dbReference>
<dbReference type="SUPFAM" id="SSF47473">
    <property type="entry name" value="EF-hand"/>
    <property type="match status" value="3"/>
</dbReference>
<evidence type="ECO:0000259" key="5">
    <source>
        <dbReference type="PROSITE" id="PS50031"/>
    </source>
</evidence>